<comment type="caution">
    <text evidence="2">The sequence shown here is derived from an EMBL/GenBank/DDBJ whole genome shotgun (WGS) entry which is preliminary data.</text>
</comment>
<proteinExistence type="predicted"/>
<dbReference type="EMBL" id="AWGJ01000014">
    <property type="protein sequence ID" value="ODN72996.1"/>
    <property type="molecule type" value="Genomic_DNA"/>
</dbReference>
<evidence type="ECO:0000256" key="1">
    <source>
        <dbReference type="SAM" id="MobiDB-lite"/>
    </source>
</evidence>
<dbReference type="RefSeq" id="XP_018988937.1">
    <property type="nucleotide sequence ID" value="XM_019143273.1"/>
</dbReference>
<sequence>MSDGKREEEEDWPIPGNVSLGYGPSTYGAPTEDTTPAPSESVDEPDTAPLDPSANTGGGAESREGSTQFIMSPTHWEEMRKACHTFIKEVEGQPENEVDPTDETTKALAALNYTTPSNLNPTISEQSIVAAAYYDTWNPPFRSFERNRKPEFDYVTARTIFFCREEPNEVVWLAAYGGSVARLRSRRDFA</sequence>
<evidence type="ECO:0000313" key="2">
    <source>
        <dbReference type="EMBL" id="ODN72996.1"/>
    </source>
</evidence>
<evidence type="ECO:0000313" key="3">
    <source>
        <dbReference type="Proteomes" id="UP000094065"/>
    </source>
</evidence>
<keyword evidence="3" id="KW-1185">Reference proteome</keyword>
<organism evidence="2 3">
    <name type="scientific">Cryptococcus amylolentus CBS 6039</name>
    <dbReference type="NCBI Taxonomy" id="1295533"/>
    <lineage>
        <taxon>Eukaryota</taxon>
        <taxon>Fungi</taxon>
        <taxon>Dikarya</taxon>
        <taxon>Basidiomycota</taxon>
        <taxon>Agaricomycotina</taxon>
        <taxon>Tremellomycetes</taxon>
        <taxon>Tremellales</taxon>
        <taxon>Cryptococcaceae</taxon>
        <taxon>Cryptococcus</taxon>
    </lineage>
</organism>
<dbReference type="OrthoDB" id="10299345at2759"/>
<dbReference type="AlphaFoldDB" id="A0A1E3HB46"/>
<dbReference type="GeneID" id="30159701"/>
<gene>
    <name evidence="2" type="ORF">L202_08392</name>
</gene>
<name>A0A1E3HB46_9TREE</name>
<dbReference type="Proteomes" id="UP000094065">
    <property type="component" value="Unassembled WGS sequence"/>
</dbReference>
<feature type="region of interest" description="Disordered" evidence="1">
    <location>
        <begin position="1"/>
        <end position="66"/>
    </location>
</feature>
<accession>A0A1E3HB46</accession>
<reference evidence="2 3" key="1">
    <citation type="submission" date="2016-06" db="EMBL/GenBank/DDBJ databases">
        <title>Evolution of pathogenesis and genome organization in the Tremellales.</title>
        <authorList>
            <person name="Cuomo C."/>
            <person name="Litvintseva A."/>
            <person name="Heitman J."/>
            <person name="Chen Y."/>
            <person name="Sun S."/>
            <person name="Springer D."/>
            <person name="Dromer F."/>
            <person name="Young S."/>
            <person name="Zeng Q."/>
            <person name="Chapman S."/>
            <person name="Gujja S."/>
            <person name="Saif S."/>
            <person name="Birren B."/>
        </authorList>
    </citation>
    <scope>NUCLEOTIDE SEQUENCE [LARGE SCALE GENOMIC DNA]</scope>
    <source>
        <strain evidence="2 3">CBS 6039</strain>
    </source>
</reference>
<protein>
    <submittedName>
        <fullName evidence="2">Uncharacterized protein</fullName>
    </submittedName>
</protein>